<dbReference type="InterPro" id="IPR050469">
    <property type="entry name" value="Diguanylate_Cyclase"/>
</dbReference>
<evidence type="ECO:0000259" key="4">
    <source>
        <dbReference type="PROSITE" id="PS50887"/>
    </source>
</evidence>
<dbReference type="SUPFAM" id="SSF55073">
    <property type="entry name" value="Nucleotide cyclase"/>
    <property type="match status" value="1"/>
</dbReference>
<reference evidence="5 6" key="1">
    <citation type="submission" date="2020-03" db="EMBL/GenBank/DDBJ databases">
        <title>Genomic Encyclopedia of Type Strains, Phase III (KMG-III): the genomes of soil and plant-associated and newly described type strains.</title>
        <authorList>
            <person name="Whitman W."/>
        </authorList>
    </citation>
    <scope>NUCLEOTIDE SEQUENCE [LARGE SCALE GENOMIC DNA]</scope>
    <source>
        <strain evidence="5 6">CECT 8804</strain>
    </source>
</reference>
<proteinExistence type="predicted"/>
<dbReference type="SMART" id="SM00267">
    <property type="entry name" value="GGDEF"/>
    <property type="match status" value="1"/>
</dbReference>
<keyword evidence="3" id="KW-0812">Transmembrane</keyword>
<keyword evidence="3" id="KW-0472">Membrane</keyword>
<sequence>MIIAAGWGLDGLALTLVGVASVPGVGPGLCWLAAALLFVQGLRLRAKRTDRGMILTTIWAVIAVTTGLLADLFTGQPMLLRIGAPLLVSLGLALSAIAVGPRVHRADLLDWIASGLLLAFAVGNVVADYLGVTGEARLIGMALPLACTLIYAALGLGTMLLLFQDLVIALERLARTDPLTGIWNRRGFNEAAPHLLTRLRRSDGPIQAGVVIADIDAFKSINDRFGHSTGDQVLIAFSKQLASAARPCDLLARLGGEEFALLAIGVSGAALHERIEHLRQIISVNSDADGTLPLITASFGVAEITASTLDLRDALERADRALFRAKELGRNRAILDHMPIHPDSASPVDPAKPAVS</sequence>
<gene>
    <name evidence="5" type="ORF">FHS31_000153</name>
</gene>
<dbReference type="InterPro" id="IPR029787">
    <property type="entry name" value="Nucleotide_cyclase"/>
</dbReference>
<evidence type="ECO:0000256" key="1">
    <source>
        <dbReference type="ARBA" id="ARBA00012528"/>
    </source>
</evidence>
<dbReference type="NCBIfam" id="TIGR00254">
    <property type="entry name" value="GGDEF"/>
    <property type="match status" value="1"/>
</dbReference>
<dbReference type="InterPro" id="IPR043128">
    <property type="entry name" value="Rev_trsase/Diguanyl_cyclase"/>
</dbReference>
<feature type="transmembrane region" description="Helical" evidence="3">
    <location>
        <begin position="111"/>
        <end position="132"/>
    </location>
</feature>
<dbReference type="PANTHER" id="PTHR45138">
    <property type="entry name" value="REGULATORY COMPONENTS OF SENSORY TRANSDUCTION SYSTEM"/>
    <property type="match status" value="1"/>
</dbReference>
<name>A0ABX0TM30_9SPHN</name>
<dbReference type="EMBL" id="JAAOZC010000001">
    <property type="protein sequence ID" value="NIJ06571.1"/>
    <property type="molecule type" value="Genomic_DNA"/>
</dbReference>
<keyword evidence="6" id="KW-1185">Reference proteome</keyword>
<dbReference type="InterPro" id="IPR000160">
    <property type="entry name" value="GGDEF_dom"/>
</dbReference>
<feature type="transmembrane region" description="Helical" evidence="3">
    <location>
        <begin position="138"/>
        <end position="163"/>
    </location>
</feature>
<organism evidence="5 6">
    <name type="scientific">Sphingomonas vulcanisoli</name>
    <dbReference type="NCBI Taxonomy" id="1658060"/>
    <lineage>
        <taxon>Bacteria</taxon>
        <taxon>Pseudomonadati</taxon>
        <taxon>Pseudomonadota</taxon>
        <taxon>Alphaproteobacteria</taxon>
        <taxon>Sphingomonadales</taxon>
        <taxon>Sphingomonadaceae</taxon>
        <taxon>Sphingomonas</taxon>
    </lineage>
</organism>
<comment type="caution">
    <text evidence="5">The sequence shown here is derived from an EMBL/GenBank/DDBJ whole genome shotgun (WGS) entry which is preliminary data.</text>
</comment>
<evidence type="ECO:0000256" key="3">
    <source>
        <dbReference type="SAM" id="Phobius"/>
    </source>
</evidence>
<keyword evidence="3" id="KW-1133">Transmembrane helix</keyword>
<dbReference type="Pfam" id="PF00990">
    <property type="entry name" value="GGDEF"/>
    <property type="match status" value="1"/>
</dbReference>
<evidence type="ECO:0000313" key="6">
    <source>
        <dbReference type="Proteomes" id="UP000727456"/>
    </source>
</evidence>
<dbReference type="CDD" id="cd01949">
    <property type="entry name" value="GGDEF"/>
    <property type="match status" value="1"/>
</dbReference>
<comment type="catalytic activity">
    <reaction evidence="2">
        <text>2 GTP = 3',3'-c-di-GMP + 2 diphosphate</text>
        <dbReference type="Rhea" id="RHEA:24898"/>
        <dbReference type="ChEBI" id="CHEBI:33019"/>
        <dbReference type="ChEBI" id="CHEBI:37565"/>
        <dbReference type="ChEBI" id="CHEBI:58805"/>
        <dbReference type="EC" id="2.7.7.65"/>
    </reaction>
</comment>
<feature type="domain" description="GGDEF" evidence="4">
    <location>
        <begin position="206"/>
        <end position="338"/>
    </location>
</feature>
<feature type="transmembrane region" description="Helical" evidence="3">
    <location>
        <begin position="79"/>
        <end position="99"/>
    </location>
</feature>
<dbReference type="RefSeq" id="WP_167071088.1">
    <property type="nucleotide sequence ID" value="NZ_JAAOZC010000001.1"/>
</dbReference>
<feature type="transmembrane region" description="Helical" evidence="3">
    <location>
        <begin position="12"/>
        <end position="39"/>
    </location>
</feature>
<feature type="transmembrane region" description="Helical" evidence="3">
    <location>
        <begin position="51"/>
        <end position="73"/>
    </location>
</feature>
<dbReference type="PROSITE" id="PS50887">
    <property type="entry name" value="GGDEF"/>
    <property type="match status" value="1"/>
</dbReference>
<accession>A0ABX0TM30</accession>
<dbReference type="Proteomes" id="UP000727456">
    <property type="component" value="Unassembled WGS sequence"/>
</dbReference>
<protein>
    <recommendedName>
        <fullName evidence="1">diguanylate cyclase</fullName>
        <ecNumber evidence="1">2.7.7.65</ecNumber>
    </recommendedName>
</protein>
<dbReference type="PANTHER" id="PTHR45138:SF9">
    <property type="entry name" value="DIGUANYLATE CYCLASE DGCM-RELATED"/>
    <property type="match status" value="1"/>
</dbReference>
<evidence type="ECO:0000313" key="5">
    <source>
        <dbReference type="EMBL" id="NIJ06571.1"/>
    </source>
</evidence>
<dbReference type="EC" id="2.7.7.65" evidence="1"/>
<evidence type="ECO:0000256" key="2">
    <source>
        <dbReference type="ARBA" id="ARBA00034247"/>
    </source>
</evidence>
<dbReference type="Gene3D" id="3.30.70.270">
    <property type="match status" value="1"/>
</dbReference>